<dbReference type="PROSITE" id="PS51257">
    <property type="entry name" value="PROKAR_LIPOPROTEIN"/>
    <property type="match status" value="1"/>
</dbReference>
<reference evidence="2" key="1">
    <citation type="journal article" date="2013" name="Environ. Microbiol.">
        <title>Microbiota from the distal guts of lean and obese adolescents exhibit partial functional redundancy besides clear differences in community structure.</title>
        <authorList>
            <person name="Ferrer M."/>
            <person name="Ruiz A."/>
            <person name="Lanza F."/>
            <person name="Haange S.B."/>
            <person name="Oberbach A."/>
            <person name="Till H."/>
            <person name="Bargiela R."/>
            <person name="Campoy C."/>
            <person name="Segura M.T."/>
            <person name="Richter M."/>
            <person name="von Bergen M."/>
            <person name="Seifert J."/>
            <person name="Suarez A."/>
        </authorList>
    </citation>
    <scope>NUCLEOTIDE SEQUENCE</scope>
</reference>
<feature type="region of interest" description="Disordered" evidence="1">
    <location>
        <begin position="29"/>
        <end position="52"/>
    </location>
</feature>
<sequence length="248" mass="26818">MGPMKQRTILSTLLFCALLLAGCGTAAQTPDATPTPAQETAATPTPDPLSTLPYTDGQLYAAAYLGYQAPTDLDFFQQTYFGGRELPVHHISDGDFYLIIPRDPNATVRLYKNDMVTDSKTLFYEQTNGDAFVIGCNVSDIFPDVTVSITSGGETVDFSPYISLKDGSVQVGARGLNITRISTSFMTNCENDPGCDLHPGPLVYLRLCERQLLCSRTRSRPRAACRRGCLACTASVTDDVQSESTTAS</sequence>
<proteinExistence type="predicted"/>
<protein>
    <submittedName>
        <fullName evidence="2">Secreted protein</fullName>
    </submittedName>
</protein>
<dbReference type="EMBL" id="AJWY01007192">
    <property type="protein sequence ID" value="EKC64724.1"/>
    <property type="molecule type" value="Genomic_DNA"/>
</dbReference>
<evidence type="ECO:0000256" key="1">
    <source>
        <dbReference type="SAM" id="MobiDB-lite"/>
    </source>
</evidence>
<accession>K1TB85</accession>
<evidence type="ECO:0000313" key="2">
    <source>
        <dbReference type="EMBL" id="EKC64724.1"/>
    </source>
</evidence>
<dbReference type="AlphaFoldDB" id="K1TB85"/>
<organism evidence="2">
    <name type="scientific">human gut metagenome</name>
    <dbReference type="NCBI Taxonomy" id="408170"/>
    <lineage>
        <taxon>unclassified sequences</taxon>
        <taxon>metagenomes</taxon>
        <taxon>organismal metagenomes</taxon>
    </lineage>
</organism>
<name>K1TB85_9ZZZZ</name>
<gene>
    <name evidence="2" type="ORF">LEA_10695</name>
</gene>
<feature type="compositionally biased region" description="Low complexity" evidence="1">
    <location>
        <begin position="29"/>
        <end position="44"/>
    </location>
</feature>
<comment type="caution">
    <text evidence="2">The sequence shown here is derived from an EMBL/GenBank/DDBJ whole genome shotgun (WGS) entry which is preliminary data.</text>
</comment>